<evidence type="ECO:0000313" key="5">
    <source>
        <dbReference type="EMBL" id="SSC11732.1"/>
    </source>
</evidence>
<dbReference type="Pfam" id="PF01656">
    <property type="entry name" value="CbiA"/>
    <property type="match status" value="1"/>
</dbReference>
<protein>
    <submittedName>
        <fullName evidence="5">P-loop ATPase, MinD superfamily</fullName>
    </submittedName>
</protein>
<dbReference type="SUPFAM" id="SSF52540">
    <property type="entry name" value="P-loop containing nucleoside triphosphate hydrolases"/>
    <property type="match status" value="1"/>
</dbReference>
<dbReference type="CDD" id="cd03110">
    <property type="entry name" value="SIMIBI_bact_arch"/>
    <property type="match status" value="1"/>
</dbReference>
<feature type="domain" description="4Fe-4S ferredoxin-type" evidence="4">
    <location>
        <begin position="59"/>
        <end position="82"/>
    </location>
</feature>
<evidence type="ECO:0000256" key="1">
    <source>
        <dbReference type="ARBA" id="ARBA00022723"/>
    </source>
</evidence>
<keyword evidence="1" id="KW-0479">Metal-binding</keyword>
<dbReference type="GO" id="GO:0051536">
    <property type="term" value="F:iron-sulfur cluster binding"/>
    <property type="evidence" value="ECO:0007669"/>
    <property type="project" value="UniProtKB-KW"/>
</dbReference>
<dbReference type="InterPro" id="IPR027417">
    <property type="entry name" value="P-loop_NTPase"/>
</dbReference>
<dbReference type="PROSITE" id="PS00198">
    <property type="entry name" value="4FE4S_FER_1"/>
    <property type="match status" value="1"/>
</dbReference>
<proteinExistence type="predicted"/>
<dbReference type="RefSeq" id="WP_169698176.1">
    <property type="nucleotide sequence ID" value="NZ_LS974202.1"/>
</dbReference>
<dbReference type="PANTHER" id="PTHR43534">
    <property type="entry name" value="MIND SUPERFAMILY P-LOOP ATPASE CONTAINING AN INSERTED FERREDOXIN DOMAIN"/>
    <property type="match status" value="1"/>
</dbReference>
<evidence type="ECO:0000259" key="4">
    <source>
        <dbReference type="PROSITE" id="PS51379"/>
    </source>
</evidence>
<dbReference type="GO" id="GO:0046872">
    <property type="term" value="F:metal ion binding"/>
    <property type="evidence" value="ECO:0007669"/>
    <property type="project" value="UniProtKB-KW"/>
</dbReference>
<feature type="domain" description="4Fe-4S ferredoxin-type" evidence="4">
    <location>
        <begin position="86"/>
        <end position="115"/>
    </location>
</feature>
<dbReference type="AlphaFoldDB" id="A0A7Z7LCX6"/>
<accession>A0A7Z7LCX6</accession>
<keyword evidence="6" id="KW-1185">Reference proteome</keyword>
<reference evidence="5 6" key="1">
    <citation type="submission" date="2017-01" db="EMBL/GenBank/DDBJ databases">
        <authorList>
            <person name="Erauso G."/>
        </authorList>
    </citation>
    <scope>NUCLEOTIDE SEQUENCE [LARGE SCALE GENOMIC DNA]</scope>
    <source>
        <strain evidence="5">MESINF1</strain>
    </source>
</reference>
<organism evidence="5 6">
    <name type="scientific">Mesotoga infera</name>
    <dbReference type="NCBI Taxonomy" id="1236046"/>
    <lineage>
        <taxon>Bacteria</taxon>
        <taxon>Thermotogati</taxon>
        <taxon>Thermotogota</taxon>
        <taxon>Thermotogae</taxon>
        <taxon>Kosmotogales</taxon>
        <taxon>Kosmotogaceae</taxon>
        <taxon>Mesotoga</taxon>
    </lineage>
</organism>
<dbReference type="EMBL" id="LS974202">
    <property type="protein sequence ID" value="SSC11732.1"/>
    <property type="molecule type" value="Genomic_DNA"/>
</dbReference>
<dbReference type="Pfam" id="PF00037">
    <property type="entry name" value="Fer4"/>
    <property type="match status" value="1"/>
</dbReference>
<dbReference type="InterPro" id="IPR017896">
    <property type="entry name" value="4Fe4S_Fe-S-bd"/>
</dbReference>
<keyword evidence="3" id="KW-0411">Iron-sulfur</keyword>
<dbReference type="Gene3D" id="3.30.70.20">
    <property type="match status" value="1"/>
</dbReference>
<dbReference type="Proteomes" id="UP000250796">
    <property type="component" value="Chromosome MESINF"/>
</dbReference>
<gene>
    <name evidence="5" type="ORF">MESINF_0283</name>
</gene>
<dbReference type="InterPro" id="IPR002586">
    <property type="entry name" value="CobQ/CobB/MinD/ParA_Nub-bd_dom"/>
</dbReference>
<keyword evidence="2" id="KW-0408">Iron</keyword>
<evidence type="ECO:0000256" key="3">
    <source>
        <dbReference type="ARBA" id="ARBA00023014"/>
    </source>
</evidence>
<sequence>MFQIAIVSGKGGTGKTTLAGSLSFLFDNHVMADCDVDAPNLHLLMETEKISSFEYYGGKKAEISNDCISCGVCEKYCRFDALIRGGPYKVDPYACEGCGACLVVCPAKAITLRENKSGDYYLSKFNGTPLVHALLYPGEETSGGLVAEVRKLAITVSEEEKRYVVIIDGAPGIGCPATSSITGVSYVVVVSEPTVSGLHDLERIIETVHHFRRDCGIVINKWDMNYEKTLQIESWCRVNRIPVLGKIPYDEKVVEATEMGVPVVSLDGSGAADGIREIKNKLENIMISGGKR</sequence>
<evidence type="ECO:0000256" key="2">
    <source>
        <dbReference type="ARBA" id="ARBA00023004"/>
    </source>
</evidence>
<evidence type="ECO:0000313" key="6">
    <source>
        <dbReference type="Proteomes" id="UP000250796"/>
    </source>
</evidence>
<dbReference type="KEGG" id="minf:MESINF_0283"/>
<dbReference type="Gene3D" id="3.40.50.300">
    <property type="entry name" value="P-loop containing nucleotide triphosphate hydrolases"/>
    <property type="match status" value="1"/>
</dbReference>
<dbReference type="PANTHER" id="PTHR43534:SF1">
    <property type="entry name" value="4FE-4S CLUSTER CONTAINING PARA FAMILY ATPASE PROTEIN"/>
    <property type="match status" value="1"/>
</dbReference>
<dbReference type="InterPro" id="IPR017900">
    <property type="entry name" value="4Fe4S_Fe_S_CS"/>
</dbReference>
<name>A0A7Z7LCX6_9BACT</name>
<dbReference type="PROSITE" id="PS51379">
    <property type="entry name" value="4FE4S_FER_2"/>
    <property type="match status" value="2"/>
</dbReference>